<accession>A0AAD8P0J4</accession>
<evidence type="ECO:0000313" key="3">
    <source>
        <dbReference type="Proteomes" id="UP001229421"/>
    </source>
</evidence>
<comment type="caution">
    <text evidence="2">The sequence shown here is derived from an EMBL/GenBank/DDBJ whole genome shotgun (WGS) entry which is preliminary data.</text>
</comment>
<dbReference type="AlphaFoldDB" id="A0AAD8P0J4"/>
<evidence type="ECO:0000256" key="1">
    <source>
        <dbReference type="SAM" id="MobiDB-lite"/>
    </source>
</evidence>
<feature type="region of interest" description="Disordered" evidence="1">
    <location>
        <begin position="1"/>
        <end position="33"/>
    </location>
</feature>
<sequence length="154" mass="17422">MVHYHHHPLSTTTTTIPHPPPSNTPTHHHCPPPSLSPTTIATTSYFSGLQKLKKQTILCCRLQMFSPHLLLQMCPQTADIFLQKKQTAPAFKMLAQVDFQFVYARICSLGSSTDSNGIAWIGYNKFFGIGDGNTFHRYKLSFCNFNHVWISLLM</sequence>
<gene>
    <name evidence="2" type="ORF">QVD17_16282</name>
</gene>
<organism evidence="2 3">
    <name type="scientific">Tagetes erecta</name>
    <name type="common">African marigold</name>
    <dbReference type="NCBI Taxonomy" id="13708"/>
    <lineage>
        <taxon>Eukaryota</taxon>
        <taxon>Viridiplantae</taxon>
        <taxon>Streptophyta</taxon>
        <taxon>Embryophyta</taxon>
        <taxon>Tracheophyta</taxon>
        <taxon>Spermatophyta</taxon>
        <taxon>Magnoliopsida</taxon>
        <taxon>eudicotyledons</taxon>
        <taxon>Gunneridae</taxon>
        <taxon>Pentapetalae</taxon>
        <taxon>asterids</taxon>
        <taxon>campanulids</taxon>
        <taxon>Asterales</taxon>
        <taxon>Asteraceae</taxon>
        <taxon>Asteroideae</taxon>
        <taxon>Heliantheae alliance</taxon>
        <taxon>Tageteae</taxon>
        <taxon>Tagetes</taxon>
    </lineage>
</organism>
<reference evidence="2" key="1">
    <citation type="journal article" date="2023" name="bioRxiv">
        <title>Improved chromosome-level genome assembly for marigold (Tagetes erecta).</title>
        <authorList>
            <person name="Jiang F."/>
            <person name="Yuan L."/>
            <person name="Wang S."/>
            <person name="Wang H."/>
            <person name="Xu D."/>
            <person name="Wang A."/>
            <person name="Fan W."/>
        </authorList>
    </citation>
    <scope>NUCLEOTIDE SEQUENCE</scope>
    <source>
        <strain evidence="2">WSJ</strain>
        <tissue evidence="2">Leaf</tissue>
    </source>
</reference>
<protein>
    <submittedName>
        <fullName evidence="2">Uncharacterized protein</fullName>
    </submittedName>
</protein>
<keyword evidence="3" id="KW-1185">Reference proteome</keyword>
<evidence type="ECO:0000313" key="2">
    <source>
        <dbReference type="EMBL" id="KAK1427594.1"/>
    </source>
</evidence>
<dbReference type="EMBL" id="JAUHHV010000004">
    <property type="protein sequence ID" value="KAK1427594.1"/>
    <property type="molecule type" value="Genomic_DNA"/>
</dbReference>
<dbReference type="Proteomes" id="UP001229421">
    <property type="component" value="Unassembled WGS sequence"/>
</dbReference>
<name>A0AAD8P0J4_TARER</name>
<proteinExistence type="predicted"/>